<reference evidence="3" key="1">
    <citation type="journal article" date="2010" name="Nat. Biotechnol.">
        <title>Draft genome sequence of the oilseed species Ricinus communis.</title>
        <authorList>
            <person name="Chan A.P."/>
            <person name="Crabtree J."/>
            <person name="Zhao Q."/>
            <person name="Lorenzi H."/>
            <person name="Orvis J."/>
            <person name="Puiu D."/>
            <person name="Melake-Berhan A."/>
            <person name="Jones K.M."/>
            <person name="Redman J."/>
            <person name="Chen G."/>
            <person name="Cahoon E.B."/>
            <person name="Gedil M."/>
            <person name="Stanke M."/>
            <person name="Haas B.J."/>
            <person name="Wortman J.R."/>
            <person name="Fraser-Liggett C.M."/>
            <person name="Ravel J."/>
            <person name="Rabinowicz P.D."/>
        </authorList>
    </citation>
    <scope>NUCLEOTIDE SEQUENCE [LARGE SCALE GENOMIC DNA]</scope>
    <source>
        <strain evidence="3">cv. Hale</strain>
    </source>
</reference>
<feature type="signal peptide" evidence="1">
    <location>
        <begin position="1"/>
        <end position="24"/>
    </location>
</feature>
<evidence type="ECO:0000313" key="2">
    <source>
        <dbReference type="EMBL" id="EEF46854.1"/>
    </source>
</evidence>
<gene>
    <name evidence="2" type="ORF">RCOM_0920690</name>
</gene>
<accession>B9RNT6</accession>
<feature type="chain" id="PRO_5002891181" evidence="1">
    <location>
        <begin position="25"/>
        <end position="68"/>
    </location>
</feature>
<name>B9RNT6_RICCO</name>
<protein>
    <submittedName>
        <fullName evidence="2">Uncharacterized protein</fullName>
    </submittedName>
</protein>
<evidence type="ECO:0000256" key="1">
    <source>
        <dbReference type="SAM" id="SignalP"/>
    </source>
</evidence>
<dbReference type="Proteomes" id="UP000008311">
    <property type="component" value="Unassembled WGS sequence"/>
</dbReference>
<dbReference type="AlphaFoldDB" id="B9RNT6"/>
<organism evidence="2 3">
    <name type="scientific">Ricinus communis</name>
    <name type="common">Castor bean</name>
    <dbReference type="NCBI Taxonomy" id="3988"/>
    <lineage>
        <taxon>Eukaryota</taxon>
        <taxon>Viridiplantae</taxon>
        <taxon>Streptophyta</taxon>
        <taxon>Embryophyta</taxon>
        <taxon>Tracheophyta</taxon>
        <taxon>Spermatophyta</taxon>
        <taxon>Magnoliopsida</taxon>
        <taxon>eudicotyledons</taxon>
        <taxon>Gunneridae</taxon>
        <taxon>Pentapetalae</taxon>
        <taxon>rosids</taxon>
        <taxon>fabids</taxon>
        <taxon>Malpighiales</taxon>
        <taxon>Euphorbiaceae</taxon>
        <taxon>Acalyphoideae</taxon>
        <taxon>Acalypheae</taxon>
        <taxon>Ricinus</taxon>
    </lineage>
</organism>
<sequence>MWPKMKAFSMVCLVLATILVLSSSSTVAGRLLGTFQLNDYHCPKGDNPATAECDKLPEIIPPCTVKGC</sequence>
<dbReference type="EMBL" id="EQ973791">
    <property type="protein sequence ID" value="EEF46854.1"/>
    <property type="molecule type" value="Genomic_DNA"/>
</dbReference>
<keyword evidence="3" id="KW-1185">Reference proteome</keyword>
<dbReference type="InParanoid" id="B9RNT6"/>
<keyword evidence="1" id="KW-0732">Signal</keyword>
<proteinExistence type="predicted"/>
<evidence type="ECO:0000313" key="3">
    <source>
        <dbReference type="Proteomes" id="UP000008311"/>
    </source>
</evidence>